<evidence type="ECO:0000313" key="3">
    <source>
        <dbReference type="EMBL" id="GKU85979.1"/>
    </source>
</evidence>
<organism evidence="3 4">
    <name type="scientific">Rubroshorea leprosula</name>
    <dbReference type="NCBI Taxonomy" id="152421"/>
    <lineage>
        <taxon>Eukaryota</taxon>
        <taxon>Viridiplantae</taxon>
        <taxon>Streptophyta</taxon>
        <taxon>Embryophyta</taxon>
        <taxon>Tracheophyta</taxon>
        <taxon>Spermatophyta</taxon>
        <taxon>Magnoliopsida</taxon>
        <taxon>eudicotyledons</taxon>
        <taxon>Gunneridae</taxon>
        <taxon>Pentapetalae</taxon>
        <taxon>rosids</taxon>
        <taxon>malvids</taxon>
        <taxon>Malvales</taxon>
        <taxon>Dipterocarpaceae</taxon>
        <taxon>Rubroshorea</taxon>
    </lineage>
</organism>
<reference evidence="3 4" key="1">
    <citation type="journal article" date="2021" name="Commun. Biol.">
        <title>The genome of Shorea leprosula (Dipterocarpaceae) highlights the ecological relevance of drought in aseasonal tropical rainforests.</title>
        <authorList>
            <person name="Ng K.K.S."/>
            <person name="Kobayashi M.J."/>
            <person name="Fawcett J.A."/>
            <person name="Hatakeyama M."/>
            <person name="Paape T."/>
            <person name="Ng C.H."/>
            <person name="Ang C.C."/>
            <person name="Tnah L.H."/>
            <person name="Lee C.T."/>
            <person name="Nishiyama T."/>
            <person name="Sese J."/>
            <person name="O'Brien M.J."/>
            <person name="Copetti D."/>
            <person name="Mohd Noor M.I."/>
            <person name="Ong R.C."/>
            <person name="Putra M."/>
            <person name="Sireger I.Z."/>
            <person name="Indrioko S."/>
            <person name="Kosugi Y."/>
            <person name="Izuno A."/>
            <person name="Isagi Y."/>
            <person name="Lee S.L."/>
            <person name="Shimizu K.K."/>
        </authorList>
    </citation>
    <scope>NUCLEOTIDE SEQUENCE [LARGE SCALE GENOMIC DNA]</scope>
    <source>
        <strain evidence="3">214</strain>
    </source>
</reference>
<feature type="region of interest" description="Disordered" evidence="1">
    <location>
        <begin position="278"/>
        <end position="312"/>
    </location>
</feature>
<dbReference type="Pfam" id="PF04195">
    <property type="entry name" value="Transposase_28"/>
    <property type="match status" value="1"/>
</dbReference>
<dbReference type="InterPro" id="IPR007321">
    <property type="entry name" value="Transposase_28"/>
</dbReference>
<dbReference type="EMBL" id="BPVZ01000001">
    <property type="protein sequence ID" value="GKU85979.1"/>
    <property type="molecule type" value="Genomic_DNA"/>
</dbReference>
<evidence type="ECO:0000259" key="2">
    <source>
        <dbReference type="Pfam" id="PF04195"/>
    </source>
</evidence>
<dbReference type="AlphaFoldDB" id="A0AAV5HJX7"/>
<proteinExistence type="predicted"/>
<gene>
    <name evidence="3" type="ORF">SLEP1_g573</name>
</gene>
<protein>
    <recommendedName>
        <fullName evidence="2">Transposase (putative) gypsy type domain-containing protein</fullName>
    </recommendedName>
</protein>
<name>A0AAV5HJX7_9ROSI</name>
<evidence type="ECO:0000256" key="1">
    <source>
        <dbReference type="SAM" id="MobiDB-lite"/>
    </source>
</evidence>
<keyword evidence="4" id="KW-1185">Reference proteome</keyword>
<sequence length="421" mass="48178">MEVAVDVPVVVGWENKTIGGRLSNLRKAPHTLTAVFRFRANLHHEVTDCATSIKGYKRLEEVVRQYHVPRTFLVRIGTKNERACSVSAAGWIPVYVDHFNAGLRFPLPGLIFDLLSKYKLVMTQLTPNNIKFIIRFMLLCSRLEIPAKAIVFRSFFLCRLSTTQTRWYYISGREKRVIFTNVRNKVSRWKRQFIFVQDTRTERVSNDLVACLSEWRSGHAYMNYPMLTPDDLELKDRITNYVKGVGLVDLEALVTLEVLTLCGFVDVTNLFNEARRTRSSTQRQTRFDEQPPAAPRSLSQRERGSSSASWPQAKRRVETIYVETWRHAHEDSDAENDVPLIRRRLNLGMSTGPRGVGECLPVLVPANGRDGDLRGDFLRGADFAPRPRPRSPRGMGILAEIPIPHQVITKYTFFASNINKN</sequence>
<accession>A0AAV5HJX7</accession>
<comment type="caution">
    <text evidence="3">The sequence shown here is derived from an EMBL/GenBank/DDBJ whole genome shotgun (WGS) entry which is preliminary data.</text>
</comment>
<dbReference type="Proteomes" id="UP001054252">
    <property type="component" value="Unassembled WGS sequence"/>
</dbReference>
<evidence type="ECO:0000313" key="4">
    <source>
        <dbReference type="Proteomes" id="UP001054252"/>
    </source>
</evidence>
<feature type="domain" description="Transposase (putative) gypsy type" evidence="2">
    <location>
        <begin position="94"/>
        <end position="158"/>
    </location>
</feature>